<evidence type="ECO:0000313" key="2">
    <source>
        <dbReference type="EMBL" id="TNN72694.1"/>
    </source>
</evidence>
<sequence length="74" mass="7951">MINSNKDSSGEEQEQWVLQQNVVGPAELRQGRVGGLQLPGPQLPRLKHGDGDIDANTGRVVILHPGTQVEEAGQ</sequence>
<reference evidence="2 3" key="1">
    <citation type="submission" date="2019-03" db="EMBL/GenBank/DDBJ databases">
        <title>First draft genome of Liparis tanakae, snailfish: a comprehensive survey of snailfish specific genes.</title>
        <authorList>
            <person name="Kim W."/>
            <person name="Song I."/>
            <person name="Jeong J.-H."/>
            <person name="Kim D."/>
            <person name="Kim S."/>
            <person name="Ryu S."/>
            <person name="Song J.Y."/>
            <person name="Lee S.K."/>
        </authorList>
    </citation>
    <scope>NUCLEOTIDE SEQUENCE [LARGE SCALE GENOMIC DNA]</scope>
    <source>
        <tissue evidence="2">Muscle</tissue>
    </source>
</reference>
<feature type="compositionally biased region" description="Low complexity" evidence="1">
    <location>
        <begin position="35"/>
        <end position="44"/>
    </location>
</feature>
<accession>A0A4Z2I5V5</accession>
<dbReference type="EMBL" id="SRLO01000134">
    <property type="protein sequence ID" value="TNN72694.1"/>
    <property type="molecule type" value="Genomic_DNA"/>
</dbReference>
<feature type="region of interest" description="Disordered" evidence="1">
    <location>
        <begin position="32"/>
        <end position="53"/>
    </location>
</feature>
<dbReference type="Proteomes" id="UP000314294">
    <property type="component" value="Unassembled WGS sequence"/>
</dbReference>
<protein>
    <submittedName>
        <fullName evidence="2">Uncharacterized protein</fullName>
    </submittedName>
</protein>
<organism evidence="2 3">
    <name type="scientific">Liparis tanakae</name>
    <name type="common">Tanaka's snailfish</name>
    <dbReference type="NCBI Taxonomy" id="230148"/>
    <lineage>
        <taxon>Eukaryota</taxon>
        <taxon>Metazoa</taxon>
        <taxon>Chordata</taxon>
        <taxon>Craniata</taxon>
        <taxon>Vertebrata</taxon>
        <taxon>Euteleostomi</taxon>
        <taxon>Actinopterygii</taxon>
        <taxon>Neopterygii</taxon>
        <taxon>Teleostei</taxon>
        <taxon>Neoteleostei</taxon>
        <taxon>Acanthomorphata</taxon>
        <taxon>Eupercaria</taxon>
        <taxon>Perciformes</taxon>
        <taxon>Cottioidei</taxon>
        <taxon>Cottales</taxon>
        <taxon>Liparidae</taxon>
        <taxon>Liparis</taxon>
    </lineage>
</organism>
<gene>
    <name evidence="2" type="ORF">EYF80_017143</name>
</gene>
<comment type="caution">
    <text evidence="2">The sequence shown here is derived from an EMBL/GenBank/DDBJ whole genome shotgun (WGS) entry which is preliminary data.</text>
</comment>
<proteinExistence type="predicted"/>
<evidence type="ECO:0000313" key="3">
    <source>
        <dbReference type="Proteomes" id="UP000314294"/>
    </source>
</evidence>
<evidence type="ECO:0000256" key="1">
    <source>
        <dbReference type="SAM" id="MobiDB-lite"/>
    </source>
</evidence>
<keyword evidence="3" id="KW-1185">Reference proteome</keyword>
<name>A0A4Z2I5V5_9TELE</name>
<dbReference type="AlphaFoldDB" id="A0A4Z2I5V5"/>